<dbReference type="Gene3D" id="3.30.70.270">
    <property type="match status" value="1"/>
</dbReference>
<keyword evidence="3" id="KW-1185">Reference proteome</keyword>
<evidence type="ECO:0000313" key="2">
    <source>
        <dbReference type="EMBL" id="GFY60844.1"/>
    </source>
</evidence>
<dbReference type="Gene3D" id="3.10.10.10">
    <property type="entry name" value="HIV Type 1 Reverse Transcriptase, subunit A, domain 1"/>
    <property type="match status" value="1"/>
</dbReference>
<proteinExistence type="predicted"/>
<dbReference type="InterPro" id="IPR043502">
    <property type="entry name" value="DNA/RNA_pol_sf"/>
</dbReference>
<gene>
    <name evidence="2" type="primary">pol_2677</name>
    <name evidence="2" type="ORF">TNIN_74841</name>
</gene>
<dbReference type="PANTHER" id="PTHR24559">
    <property type="entry name" value="TRANSPOSON TY3-I GAG-POL POLYPROTEIN"/>
    <property type="match status" value="1"/>
</dbReference>
<evidence type="ECO:0000313" key="3">
    <source>
        <dbReference type="Proteomes" id="UP000886998"/>
    </source>
</evidence>
<dbReference type="SUPFAM" id="SSF56672">
    <property type="entry name" value="DNA/RNA polymerases"/>
    <property type="match status" value="1"/>
</dbReference>
<dbReference type="Proteomes" id="UP000886998">
    <property type="component" value="Unassembled WGS sequence"/>
</dbReference>
<reference evidence="2" key="1">
    <citation type="submission" date="2020-08" db="EMBL/GenBank/DDBJ databases">
        <title>Multicomponent nature underlies the extraordinary mechanical properties of spider dragline silk.</title>
        <authorList>
            <person name="Kono N."/>
            <person name="Nakamura H."/>
            <person name="Mori M."/>
            <person name="Yoshida Y."/>
            <person name="Ohtoshi R."/>
            <person name="Malay A.D."/>
            <person name="Moran D.A.P."/>
            <person name="Tomita M."/>
            <person name="Numata K."/>
            <person name="Arakawa K."/>
        </authorList>
    </citation>
    <scope>NUCLEOTIDE SEQUENCE</scope>
</reference>
<dbReference type="PANTHER" id="PTHR24559:SF444">
    <property type="entry name" value="REVERSE TRANSCRIPTASE DOMAIN-CONTAINING PROTEIN"/>
    <property type="match status" value="1"/>
</dbReference>
<protein>
    <submittedName>
        <fullName evidence="2">Retrovirus-related Pol polyprotein from transposon 297</fullName>
    </submittedName>
</protein>
<dbReference type="InterPro" id="IPR000477">
    <property type="entry name" value="RT_dom"/>
</dbReference>
<feature type="domain" description="Reverse transcriptase" evidence="1">
    <location>
        <begin position="160"/>
        <end position="249"/>
    </location>
</feature>
<evidence type="ECO:0000259" key="1">
    <source>
        <dbReference type="Pfam" id="PF00078"/>
    </source>
</evidence>
<accession>A0A8X7CDF0</accession>
<dbReference type="InterPro" id="IPR043128">
    <property type="entry name" value="Rev_trsase/Diguanyl_cyclase"/>
</dbReference>
<organism evidence="2 3">
    <name type="scientific">Trichonephila inaurata madagascariensis</name>
    <dbReference type="NCBI Taxonomy" id="2747483"/>
    <lineage>
        <taxon>Eukaryota</taxon>
        <taxon>Metazoa</taxon>
        <taxon>Ecdysozoa</taxon>
        <taxon>Arthropoda</taxon>
        <taxon>Chelicerata</taxon>
        <taxon>Arachnida</taxon>
        <taxon>Araneae</taxon>
        <taxon>Araneomorphae</taxon>
        <taxon>Entelegynae</taxon>
        <taxon>Araneoidea</taxon>
        <taxon>Nephilidae</taxon>
        <taxon>Trichonephila</taxon>
        <taxon>Trichonephila inaurata</taxon>
    </lineage>
</organism>
<dbReference type="OrthoDB" id="6932368at2759"/>
<dbReference type="AlphaFoldDB" id="A0A8X7CDF0"/>
<dbReference type="Pfam" id="PF00078">
    <property type="entry name" value="RVT_1"/>
    <property type="match status" value="1"/>
</dbReference>
<comment type="caution">
    <text evidence="2">The sequence shown here is derived from an EMBL/GenBank/DDBJ whole genome shotgun (WGS) entry which is preliminary data.</text>
</comment>
<dbReference type="GO" id="GO:0071897">
    <property type="term" value="P:DNA biosynthetic process"/>
    <property type="evidence" value="ECO:0007669"/>
    <property type="project" value="UniProtKB-ARBA"/>
</dbReference>
<sequence length="258" mass="28922">MFIVSSKLSTPFSVANRSTSGKSTTAESEARRYFDLSRLFSLSYYLADVKKLNLLQHYDLLVDIKNRRLIGKCTSISVKASSAHGLSLGLKTLSDSSYHKLLNQFSSLTNLTFLGINHGKQEFTHCILMKEPPVFGRARCLSSEKLVAAKTVKSFFQSWICLPSSAFGEGIHHSAIITPFGSFAYLQMYFGLSKATQSFQRFIYNIFIDLNCCAYVDDVLLGSESEEQHLKELEEVFKLLKSFGIILDLKSTFSGKVK</sequence>
<dbReference type="EMBL" id="BMAV01013306">
    <property type="protein sequence ID" value="GFY60844.1"/>
    <property type="molecule type" value="Genomic_DNA"/>
</dbReference>
<name>A0A8X7CDF0_9ARAC</name>
<dbReference type="InterPro" id="IPR053134">
    <property type="entry name" value="RNA-dir_DNA_polymerase"/>
</dbReference>